<comment type="caution">
    <text evidence="1">The sequence shown here is derived from an EMBL/GenBank/DDBJ whole genome shotgun (WGS) entry which is preliminary data.</text>
</comment>
<gene>
    <name evidence="1" type="ORF">CWO07_09285</name>
</gene>
<dbReference type="Proteomes" id="UP000244197">
    <property type="component" value="Unassembled WGS sequence"/>
</dbReference>
<dbReference type="RefSeq" id="WP_108187628.1">
    <property type="nucleotide sequence ID" value="NZ_PIFK01000015.1"/>
</dbReference>
<sequence length="569" mass="65204">MNENKITRSEAITRTQEEVACYLNSGSDSTSQPLLFDLHYRNLYDSEDLQGKGKELPFPAPPTCKKQLEIIIADMQLCNNPHDRYLVSRYPSRFEMGNPLRITEAKPENLRQYLVDNYGKASAAPESFNLNDQIDKVLTLFADRFSLMLKKDLKRKDSRYKGSIYKLVVLNHKLGLINQKWADLVKPQPILLEEKTLPSTIDNHLAFNVTNKKRSVENAAIIEAYLTEISSPTPGNTIQLSEFIKKLPLALQILEDDIKYRTVRQFSSTSQSNEKESSWSVIYKRQLNEIQSKDYTNAHHEVLDHLSTHAQYNLRRNKLIGQYKLLKDFEANTHFQSVIQETIDLKSNVRKTEIPVNEKEKKLVNLVAKIFNDSGDAAMTSEGLTVAILCARVISKLGSLKISGYTQGNTSPAYSLRAMLKYIDQYYEGADKQSPAERLGSIPPSTLYLLVLIREAVYLSHHHVIENTDEFFSLHKKIIQNSLEFAEFIRKFKFYNVLVLASNIWLDENTPSQCSCRSNSCICALTSYFYASHGGFRNMYLEHLERALNAPKNDPLPIYEELYRQVEST</sequence>
<evidence type="ECO:0000313" key="1">
    <source>
        <dbReference type="EMBL" id="PTP36331.1"/>
    </source>
</evidence>
<evidence type="ECO:0000313" key="2">
    <source>
        <dbReference type="Proteomes" id="UP000244197"/>
    </source>
</evidence>
<organism evidence="1 2">
    <name type="scientific">Vibrio splendidus</name>
    <dbReference type="NCBI Taxonomy" id="29497"/>
    <lineage>
        <taxon>Bacteria</taxon>
        <taxon>Pseudomonadati</taxon>
        <taxon>Pseudomonadota</taxon>
        <taxon>Gammaproteobacteria</taxon>
        <taxon>Vibrionales</taxon>
        <taxon>Vibrionaceae</taxon>
        <taxon>Vibrio</taxon>
    </lineage>
</organism>
<name>A0A2T5EX06_VIBSP</name>
<dbReference type="EMBL" id="PIFK01000015">
    <property type="protein sequence ID" value="PTP36331.1"/>
    <property type="molecule type" value="Genomic_DNA"/>
</dbReference>
<reference evidence="1 2" key="1">
    <citation type="submission" date="2017-11" db="EMBL/GenBank/DDBJ databases">
        <title>Population delineation of vibrios coincides with oyster pathogenicity.</title>
        <authorList>
            <person name="Bruto M."/>
            <person name="Labreuche Y."/>
            <person name="James A."/>
            <person name="Piel D."/>
            <person name="Chenivesse S."/>
            <person name="Petton B."/>
            <person name="Polz M.F."/>
            <person name="Le Roux F."/>
        </authorList>
    </citation>
    <scope>NUCLEOTIDE SEQUENCE [LARGE SCALE GENOMIC DNA]</scope>
    <source>
        <strain evidence="1 2">FF_144</strain>
    </source>
</reference>
<accession>A0A2T5EX06</accession>
<proteinExistence type="predicted"/>
<protein>
    <submittedName>
        <fullName evidence="1">Uncharacterized protein</fullName>
    </submittedName>
</protein>
<dbReference type="AlphaFoldDB" id="A0A2T5EX06"/>